<dbReference type="Pfam" id="PF05031">
    <property type="entry name" value="NEAT"/>
    <property type="match status" value="2"/>
</dbReference>
<dbReference type="Pfam" id="PF00395">
    <property type="entry name" value="SLH"/>
    <property type="match status" value="3"/>
</dbReference>
<feature type="signal peptide" evidence="6">
    <location>
        <begin position="1"/>
        <end position="26"/>
    </location>
</feature>
<evidence type="ECO:0000259" key="8">
    <source>
        <dbReference type="PROSITE" id="PS51272"/>
    </source>
</evidence>
<dbReference type="Proteomes" id="UP001596071">
    <property type="component" value="Unassembled WGS sequence"/>
</dbReference>
<dbReference type="RefSeq" id="WP_381445902.1">
    <property type="nucleotide sequence ID" value="NZ_JBHSNP010000027.1"/>
</dbReference>
<dbReference type="InterPro" id="IPR050436">
    <property type="entry name" value="IsdA"/>
</dbReference>
<evidence type="ECO:0000259" key="7">
    <source>
        <dbReference type="PROSITE" id="PS50978"/>
    </source>
</evidence>
<keyword evidence="5" id="KW-0572">Peptidoglycan-anchor</keyword>
<evidence type="ECO:0000256" key="1">
    <source>
        <dbReference type="ARBA" id="ARBA00004168"/>
    </source>
</evidence>
<keyword evidence="4 6" id="KW-0732">Signal</keyword>
<proteinExistence type="predicted"/>
<keyword evidence="2" id="KW-0134">Cell wall</keyword>
<dbReference type="PROSITE" id="PS50978">
    <property type="entry name" value="NEAT"/>
    <property type="match status" value="2"/>
</dbReference>
<feature type="domain" description="SLH" evidence="8">
    <location>
        <begin position="359"/>
        <end position="417"/>
    </location>
</feature>
<dbReference type="InterPro" id="IPR006635">
    <property type="entry name" value="NEAT_dom"/>
</dbReference>
<comment type="subcellular location">
    <subcellularLocation>
        <location evidence="1">Secreted</location>
        <location evidence="1">Cell wall</location>
        <topology evidence="1">Peptidoglycan-anchor</topology>
    </subcellularLocation>
</comment>
<reference evidence="10" key="1">
    <citation type="journal article" date="2019" name="Int. J. Syst. Evol. Microbiol.">
        <title>The Global Catalogue of Microorganisms (GCM) 10K type strain sequencing project: providing services to taxonomists for standard genome sequencing and annotation.</title>
        <authorList>
            <consortium name="The Broad Institute Genomics Platform"/>
            <consortium name="The Broad Institute Genome Sequencing Center for Infectious Disease"/>
            <person name="Wu L."/>
            <person name="Ma J."/>
        </authorList>
    </citation>
    <scope>NUCLEOTIDE SEQUENCE [LARGE SCALE GENOMIC DNA]</scope>
    <source>
        <strain evidence="10">KACC 11299</strain>
    </source>
</reference>
<feature type="chain" id="PRO_5047029110" evidence="6">
    <location>
        <begin position="27"/>
        <end position="481"/>
    </location>
</feature>
<dbReference type="InterPro" id="IPR037250">
    <property type="entry name" value="NEAT_dom_sf"/>
</dbReference>
<evidence type="ECO:0000256" key="6">
    <source>
        <dbReference type="SAM" id="SignalP"/>
    </source>
</evidence>
<protein>
    <submittedName>
        <fullName evidence="9">NEAT domain-containing protein</fullName>
    </submittedName>
</protein>
<feature type="domain" description="SLH" evidence="8">
    <location>
        <begin position="295"/>
        <end position="358"/>
    </location>
</feature>
<dbReference type="PROSITE" id="PS51272">
    <property type="entry name" value="SLH"/>
    <property type="match status" value="3"/>
</dbReference>
<evidence type="ECO:0000256" key="2">
    <source>
        <dbReference type="ARBA" id="ARBA00022512"/>
    </source>
</evidence>
<dbReference type="EMBL" id="JBHSNP010000027">
    <property type="protein sequence ID" value="MFC5604294.1"/>
    <property type="molecule type" value="Genomic_DNA"/>
</dbReference>
<feature type="domain" description="SLH" evidence="8">
    <location>
        <begin position="421"/>
        <end position="481"/>
    </location>
</feature>
<keyword evidence="3" id="KW-0964">Secreted</keyword>
<evidence type="ECO:0000313" key="9">
    <source>
        <dbReference type="EMBL" id="MFC5604294.1"/>
    </source>
</evidence>
<gene>
    <name evidence="9" type="ORF">ACFPTP_13775</name>
</gene>
<evidence type="ECO:0000256" key="4">
    <source>
        <dbReference type="ARBA" id="ARBA00022729"/>
    </source>
</evidence>
<feature type="domain" description="NEAT" evidence="7">
    <location>
        <begin position="31"/>
        <end position="158"/>
    </location>
</feature>
<dbReference type="InterPro" id="IPR001119">
    <property type="entry name" value="SLH_dom"/>
</dbReference>
<evidence type="ECO:0000256" key="5">
    <source>
        <dbReference type="ARBA" id="ARBA00023088"/>
    </source>
</evidence>
<accession>A0ABW0U159</accession>
<name>A0ABW0U159_9BACL</name>
<organism evidence="9 10">
    <name type="scientific">Sporosarcina koreensis</name>
    <dbReference type="NCBI Taxonomy" id="334735"/>
    <lineage>
        <taxon>Bacteria</taxon>
        <taxon>Bacillati</taxon>
        <taxon>Bacillota</taxon>
        <taxon>Bacilli</taxon>
        <taxon>Bacillales</taxon>
        <taxon>Caryophanaceae</taxon>
        <taxon>Sporosarcina</taxon>
    </lineage>
</organism>
<dbReference type="PANTHER" id="PTHR37824:SF1">
    <property type="entry name" value="IRON-REGULATED SURFACE DETERMINANT PROTEIN C"/>
    <property type="match status" value="1"/>
</dbReference>
<feature type="domain" description="NEAT" evidence="7">
    <location>
        <begin position="171"/>
        <end position="292"/>
    </location>
</feature>
<evidence type="ECO:0000313" key="10">
    <source>
        <dbReference type="Proteomes" id="UP001596071"/>
    </source>
</evidence>
<keyword evidence="10" id="KW-1185">Reference proteome</keyword>
<dbReference type="CDD" id="cd06920">
    <property type="entry name" value="NEAT"/>
    <property type="match status" value="2"/>
</dbReference>
<dbReference type="PANTHER" id="PTHR37824">
    <property type="entry name" value="IRON-REGULATED SURFACE DETERMINANT PROTEIN C"/>
    <property type="match status" value="1"/>
</dbReference>
<dbReference type="Gene3D" id="2.60.40.1850">
    <property type="match status" value="2"/>
</dbReference>
<evidence type="ECO:0000256" key="3">
    <source>
        <dbReference type="ARBA" id="ARBA00022525"/>
    </source>
</evidence>
<comment type="caution">
    <text evidence="9">The sequence shown here is derived from an EMBL/GenBank/DDBJ whole genome shotgun (WGS) entry which is preliminary data.</text>
</comment>
<dbReference type="SMART" id="SM00725">
    <property type="entry name" value="NEAT"/>
    <property type="match status" value="2"/>
</dbReference>
<dbReference type="SUPFAM" id="SSF158911">
    <property type="entry name" value="NEAT domain-like"/>
    <property type="match status" value="2"/>
</dbReference>
<sequence>MKKNLMVLFSAILLIFTAMPAFPAAAEVAAAQEASYELPLKVLHENKDEVSVAGRYVKTPAQVKVEGGKTIVYMTLLDSQYWQSLKIQNGDKFVDVEIVSENKEEQTRLVKFELKDVKQILNAKAHIIVTGIPGLGEYDQTHDIRFQFDASKAPAEKEEAPETPETPAASVKDGDYTIGFKVLHEKEDKESSMTRYIEAPAALSVKDGKQIATVTLTNNEQITEFQVEQDGGFVDATVVSVDEEANRRTVSFEVADLSKIIDAKVAVSVPAMNHNANYTIRLAFDKGSLKPVAEEVKVTFKDINNTFAKPYIEALAAKQIVKGKTADTFAPNDNMTRAEFARIISRALNLEKKEYQGTFTDLTKGTSYVYEVEAANRAGIILGDAGKFNPNAQITRQEMVAMIVRSIEYKNASLVKNVDTSVKFADAGSVSNYAKEAVQLAAGLGIVDGNVVNGQKVFEPKATATRAHAVKMLYYMLETIK</sequence>